<dbReference type="InterPro" id="IPR001387">
    <property type="entry name" value="Cro/C1-type_HTH"/>
</dbReference>
<keyword evidence="3" id="KW-1185">Reference proteome</keyword>
<gene>
    <name evidence="2" type="ORF">SAMN00808754_2075</name>
</gene>
<name>A0A1W1VXE5_9FIRM</name>
<dbReference type="OrthoDB" id="1624259at2"/>
<dbReference type="PROSITE" id="PS50943">
    <property type="entry name" value="HTH_CROC1"/>
    <property type="match status" value="1"/>
</dbReference>
<evidence type="ECO:0000259" key="1">
    <source>
        <dbReference type="PROSITE" id="PS50943"/>
    </source>
</evidence>
<dbReference type="AlphaFoldDB" id="A0A1W1VXE5"/>
<dbReference type="EMBL" id="LT838272">
    <property type="protein sequence ID" value="SMB98006.1"/>
    <property type="molecule type" value="Genomic_DNA"/>
</dbReference>
<dbReference type="CDD" id="cd00093">
    <property type="entry name" value="HTH_XRE"/>
    <property type="match status" value="1"/>
</dbReference>
<dbReference type="GO" id="GO:0003677">
    <property type="term" value="F:DNA binding"/>
    <property type="evidence" value="ECO:0007669"/>
    <property type="project" value="InterPro"/>
</dbReference>
<organism evidence="2 3">
    <name type="scientific">Thermanaeromonas toyohensis ToBE</name>
    <dbReference type="NCBI Taxonomy" id="698762"/>
    <lineage>
        <taxon>Bacteria</taxon>
        <taxon>Bacillati</taxon>
        <taxon>Bacillota</taxon>
        <taxon>Clostridia</taxon>
        <taxon>Neomoorellales</taxon>
        <taxon>Neomoorellaceae</taxon>
        <taxon>Thermanaeromonas</taxon>
    </lineage>
</organism>
<sequence length="164" mass="18345">MQAMFREARKQAGLSREEAAARLHIGTRTLFAYESGQSVVPPEIVLKMAEVYNRPDLPANYCAKMCPIGQLIAHHFEKTNVATMVLGLLKELEDVEKVKSRLISIAADGQVDENERPEFQQIVKEVVELEREIGELKQFAARIGISLTSLMPKQKEKAALRAAL</sequence>
<protein>
    <submittedName>
        <fullName evidence="2">Helix-turn-helix</fullName>
    </submittedName>
</protein>
<dbReference type="Pfam" id="PF01381">
    <property type="entry name" value="HTH_3"/>
    <property type="match status" value="1"/>
</dbReference>
<dbReference type="Gene3D" id="1.10.260.40">
    <property type="entry name" value="lambda repressor-like DNA-binding domains"/>
    <property type="match status" value="1"/>
</dbReference>
<evidence type="ECO:0000313" key="2">
    <source>
        <dbReference type="EMBL" id="SMB98006.1"/>
    </source>
</evidence>
<reference evidence="2 3" key="1">
    <citation type="submission" date="2017-04" db="EMBL/GenBank/DDBJ databases">
        <authorList>
            <person name="Afonso C.L."/>
            <person name="Miller P.J."/>
            <person name="Scott M.A."/>
            <person name="Spackman E."/>
            <person name="Goraichik I."/>
            <person name="Dimitrov K.M."/>
            <person name="Suarez D.L."/>
            <person name="Swayne D.E."/>
        </authorList>
    </citation>
    <scope>NUCLEOTIDE SEQUENCE [LARGE SCALE GENOMIC DNA]</scope>
    <source>
        <strain evidence="2 3">ToBE</strain>
    </source>
</reference>
<dbReference type="InterPro" id="IPR010982">
    <property type="entry name" value="Lambda_DNA-bd_dom_sf"/>
</dbReference>
<dbReference type="SUPFAM" id="SSF47413">
    <property type="entry name" value="lambda repressor-like DNA-binding domains"/>
    <property type="match status" value="1"/>
</dbReference>
<accession>A0A1W1VXE5</accession>
<feature type="domain" description="HTH cro/C1-type" evidence="1">
    <location>
        <begin position="5"/>
        <end position="60"/>
    </location>
</feature>
<proteinExistence type="predicted"/>
<dbReference type="SMART" id="SM00530">
    <property type="entry name" value="HTH_XRE"/>
    <property type="match status" value="1"/>
</dbReference>
<dbReference type="STRING" id="698762.SAMN00808754_2075"/>
<dbReference type="Proteomes" id="UP000192569">
    <property type="component" value="Chromosome I"/>
</dbReference>
<evidence type="ECO:0000313" key="3">
    <source>
        <dbReference type="Proteomes" id="UP000192569"/>
    </source>
</evidence>